<gene>
    <name evidence="2" type="ORF">DF222_06135</name>
</gene>
<dbReference type="PANTHER" id="PTHR37308:SF1">
    <property type="entry name" value="POLYPRENYL-PHOSPHATE TRANSPORTER"/>
    <property type="match status" value="1"/>
</dbReference>
<name>A0A2U1T6R0_9CORY</name>
<keyword evidence="1" id="KW-0812">Transmembrane</keyword>
<sequence>MAPTDQHTSSAGKIGESVANVLRGFLIGLAELVPGISGGTVALVVGIYERALDAGMQLMGSVKALFTSGESAGKKARGLDWWLLIPVGVGMIIAVFSMAGVMHTFVTEYEQTSRALFLGMVAMSLYVPLSMAQPADLKAKPWVWVAFVISAVATFFATGFTSSTVADPSYPVIFFAASIAVIALILPGVSGSYLLLAMGLYAPVMGAVDERQWDVMIVFALGAIVGLALFIRIMSYLLSHHRTVTVVVMAGLMLGSLRALWPWQDADAALLAPPSAGEALAMLGWFALGVAIVGITILAERRFHRTAA</sequence>
<proteinExistence type="predicted"/>
<evidence type="ECO:0000313" key="3">
    <source>
        <dbReference type="Proteomes" id="UP000244989"/>
    </source>
</evidence>
<keyword evidence="1" id="KW-1133">Transmembrane helix</keyword>
<accession>A0A2U1T6R0</accession>
<dbReference type="EMBL" id="QEEZ01000009">
    <property type="protein sequence ID" value="PWC01687.1"/>
    <property type="molecule type" value="Genomic_DNA"/>
</dbReference>
<dbReference type="RefSeq" id="WP_108431853.1">
    <property type="nucleotide sequence ID" value="NZ_CP026947.1"/>
</dbReference>
<dbReference type="KEGG" id="cyz:C3B44_07615"/>
<feature type="transmembrane region" description="Helical" evidence="1">
    <location>
        <begin position="115"/>
        <end position="135"/>
    </location>
</feature>
<dbReference type="Pfam" id="PF04018">
    <property type="entry name" value="VCA0040-like"/>
    <property type="match status" value="1"/>
</dbReference>
<dbReference type="PANTHER" id="PTHR37308">
    <property type="entry name" value="INTEGRAL MEMBRANE PROTEIN"/>
    <property type="match status" value="1"/>
</dbReference>
<evidence type="ECO:0000256" key="1">
    <source>
        <dbReference type="SAM" id="Phobius"/>
    </source>
</evidence>
<organism evidence="2 3">
    <name type="scientific">Corynebacterium yudongzhengii</name>
    <dbReference type="NCBI Taxonomy" id="2080740"/>
    <lineage>
        <taxon>Bacteria</taxon>
        <taxon>Bacillati</taxon>
        <taxon>Actinomycetota</taxon>
        <taxon>Actinomycetes</taxon>
        <taxon>Mycobacteriales</taxon>
        <taxon>Corynebacteriaceae</taxon>
        <taxon>Corynebacterium</taxon>
    </lineage>
</organism>
<comment type="caution">
    <text evidence="2">The sequence shown here is derived from an EMBL/GenBank/DDBJ whole genome shotgun (WGS) entry which is preliminary data.</text>
</comment>
<dbReference type="OrthoDB" id="9793746at2"/>
<feature type="transmembrane region" description="Helical" evidence="1">
    <location>
        <begin position="243"/>
        <end position="261"/>
    </location>
</feature>
<dbReference type="Proteomes" id="UP000244989">
    <property type="component" value="Unassembled WGS sequence"/>
</dbReference>
<feature type="transmembrane region" description="Helical" evidence="1">
    <location>
        <begin position="21"/>
        <end position="48"/>
    </location>
</feature>
<evidence type="ECO:0000313" key="2">
    <source>
        <dbReference type="EMBL" id="PWC01687.1"/>
    </source>
</evidence>
<keyword evidence="1" id="KW-0472">Membrane</keyword>
<dbReference type="AlphaFoldDB" id="A0A2U1T6R0"/>
<feature type="transmembrane region" description="Helical" evidence="1">
    <location>
        <begin position="81"/>
        <end position="103"/>
    </location>
</feature>
<dbReference type="InterPro" id="IPR007163">
    <property type="entry name" value="VCA0040-like"/>
</dbReference>
<feature type="transmembrane region" description="Helical" evidence="1">
    <location>
        <begin position="281"/>
        <end position="299"/>
    </location>
</feature>
<keyword evidence="3" id="KW-1185">Reference proteome</keyword>
<protein>
    <submittedName>
        <fullName evidence="2">DUF368 domain-containing protein</fullName>
    </submittedName>
</protein>
<feature type="transmembrane region" description="Helical" evidence="1">
    <location>
        <begin position="172"/>
        <end position="201"/>
    </location>
</feature>
<reference evidence="3" key="1">
    <citation type="submission" date="2018-04" db="EMBL/GenBank/DDBJ databases">
        <authorList>
            <person name="Liu S."/>
            <person name="Wang Z."/>
            <person name="Li J."/>
        </authorList>
    </citation>
    <scope>NUCLEOTIDE SEQUENCE [LARGE SCALE GENOMIC DNA]</scope>
    <source>
        <strain evidence="3">2189</strain>
    </source>
</reference>
<feature type="transmembrane region" description="Helical" evidence="1">
    <location>
        <begin position="141"/>
        <end position="160"/>
    </location>
</feature>
<feature type="transmembrane region" description="Helical" evidence="1">
    <location>
        <begin position="213"/>
        <end position="231"/>
    </location>
</feature>